<feature type="non-terminal residue" evidence="1">
    <location>
        <position position="1"/>
    </location>
</feature>
<evidence type="ECO:0000313" key="1">
    <source>
        <dbReference type="EMBL" id="KAK2084684.1"/>
    </source>
</evidence>
<name>A0ABQ9TIY1_SAGOE</name>
<keyword evidence="2" id="KW-1185">Reference proteome</keyword>
<sequence>ASQDPEGDCSLISVGTFGWTFLALPEVRGSGSCSLRLGTSSSLVDPGFQISHLNTTRASLSQREL</sequence>
<accession>A0ABQ9TIY1</accession>
<feature type="non-terminal residue" evidence="1">
    <location>
        <position position="65"/>
    </location>
</feature>
<protein>
    <submittedName>
        <fullName evidence="1">Uncharacterized protein</fullName>
    </submittedName>
</protein>
<reference evidence="1 2" key="1">
    <citation type="submission" date="2023-05" db="EMBL/GenBank/DDBJ databases">
        <title>B98-5 Cell Line De Novo Hybrid Assembly: An Optical Mapping Approach.</title>
        <authorList>
            <person name="Kananen K."/>
            <person name="Auerbach J.A."/>
            <person name="Kautto E."/>
            <person name="Blachly J.S."/>
        </authorList>
    </citation>
    <scope>NUCLEOTIDE SEQUENCE [LARGE SCALE GENOMIC DNA]</scope>
    <source>
        <strain evidence="1">B95-8</strain>
        <tissue evidence="1">Cell line</tissue>
    </source>
</reference>
<evidence type="ECO:0000313" key="2">
    <source>
        <dbReference type="Proteomes" id="UP001266305"/>
    </source>
</evidence>
<dbReference type="Proteomes" id="UP001266305">
    <property type="component" value="Unassembled WGS sequence"/>
</dbReference>
<organism evidence="1 2">
    <name type="scientific">Saguinus oedipus</name>
    <name type="common">Cotton-top tamarin</name>
    <name type="synonym">Oedipomidas oedipus</name>
    <dbReference type="NCBI Taxonomy" id="9490"/>
    <lineage>
        <taxon>Eukaryota</taxon>
        <taxon>Metazoa</taxon>
        <taxon>Chordata</taxon>
        <taxon>Craniata</taxon>
        <taxon>Vertebrata</taxon>
        <taxon>Euteleostomi</taxon>
        <taxon>Mammalia</taxon>
        <taxon>Eutheria</taxon>
        <taxon>Euarchontoglires</taxon>
        <taxon>Primates</taxon>
        <taxon>Haplorrhini</taxon>
        <taxon>Platyrrhini</taxon>
        <taxon>Cebidae</taxon>
        <taxon>Callitrichinae</taxon>
        <taxon>Saguinus</taxon>
    </lineage>
</organism>
<proteinExistence type="predicted"/>
<gene>
    <name evidence="1" type="ORF">P7K49_037717</name>
</gene>
<dbReference type="EMBL" id="JASSZA010000022">
    <property type="protein sequence ID" value="KAK2084684.1"/>
    <property type="molecule type" value="Genomic_DNA"/>
</dbReference>
<comment type="caution">
    <text evidence="1">The sequence shown here is derived from an EMBL/GenBank/DDBJ whole genome shotgun (WGS) entry which is preliminary data.</text>
</comment>